<protein>
    <submittedName>
        <fullName evidence="1">Uncharacterized protein</fullName>
    </submittedName>
</protein>
<evidence type="ECO:0000313" key="1">
    <source>
        <dbReference type="EMBL" id="KAJ1083715.1"/>
    </source>
</evidence>
<name>A0AAV7KWR0_PLEWA</name>
<accession>A0AAV7KWR0</accession>
<keyword evidence="2" id="KW-1185">Reference proteome</keyword>
<proteinExistence type="predicted"/>
<gene>
    <name evidence="1" type="ORF">NDU88_003870</name>
</gene>
<dbReference type="EMBL" id="JANPWB010000016">
    <property type="protein sequence ID" value="KAJ1083715.1"/>
    <property type="molecule type" value="Genomic_DNA"/>
</dbReference>
<sequence>MRPTWRTHYIVALDPGQSINTRSVPNNVKKLHSLLRVGAQTEILTDLTQLEDDLGASEREAILDDTKTGNYKRHGSGMRNS</sequence>
<organism evidence="1 2">
    <name type="scientific">Pleurodeles waltl</name>
    <name type="common">Iberian ribbed newt</name>
    <dbReference type="NCBI Taxonomy" id="8319"/>
    <lineage>
        <taxon>Eukaryota</taxon>
        <taxon>Metazoa</taxon>
        <taxon>Chordata</taxon>
        <taxon>Craniata</taxon>
        <taxon>Vertebrata</taxon>
        <taxon>Euteleostomi</taxon>
        <taxon>Amphibia</taxon>
        <taxon>Batrachia</taxon>
        <taxon>Caudata</taxon>
        <taxon>Salamandroidea</taxon>
        <taxon>Salamandridae</taxon>
        <taxon>Pleurodelinae</taxon>
        <taxon>Pleurodeles</taxon>
    </lineage>
</organism>
<dbReference type="AlphaFoldDB" id="A0AAV7KWR0"/>
<reference evidence="1" key="1">
    <citation type="journal article" date="2022" name="bioRxiv">
        <title>Sequencing and chromosome-scale assembly of the giantPleurodeles waltlgenome.</title>
        <authorList>
            <person name="Brown T."/>
            <person name="Elewa A."/>
            <person name="Iarovenko S."/>
            <person name="Subramanian E."/>
            <person name="Araus A.J."/>
            <person name="Petzold A."/>
            <person name="Susuki M."/>
            <person name="Suzuki K.-i.T."/>
            <person name="Hayashi T."/>
            <person name="Toyoda A."/>
            <person name="Oliveira C."/>
            <person name="Osipova E."/>
            <person name="Leigh N.D."/>
            <person name="Simon A."/>
            <person name="Yun M.H."/>
        </authorList>
    </citation>
    <scope>NUCLEOTIDE SEQUENCE</scope>
    <source>
        <strain evidence="1">20211129_DDA</strain>
        <tissue evidence="1">Liver</tissue>
    </source>
</reference>
<comment type="caution">
    <text evidence="1">The sequence shown here is derived from an EMBL/GenBank/DDBJ whole genome shotgun (WGS) entry which is preliminary data.</text>
</comment>
<evidence type="ECO:0000313" key="2">
    <source>
        <dbReference type="Proteomes" id="UP001066276"/>
    </source>
</evidence>
<dbReference type="Proteomes" id="UP001066276">
    <property type="component" value="Chromosome 12"/>
</dbReference>